<sequence>KLNLQFIKKSERKNGFFFFFEWRKNRNTYFYCTKRKRVNLLHYAKLCTYKKSKTSKTLQLKQNPLHKLLLVLLISNCHQKKNDNQTKVFINP</sequence>
<accession>A0A2P5FNJ3</accession>
<dbReference type="InParanoid" id="A0A2P5FNJ3"/>
<proteinExistence type="predicted"/>
<dbReference type="AlphaFoldDB" id="A0A2P5FNJ3"/>
<evidence type="ECO:0000313" key="1">
    <source>
        <dbReference type="EMBL" id="PON99354.1"/>
    </source>
</evidence>
<gene>
    <name evidence="1" type="ORF">TorRG33x02_048970</name>
</gene>
<evidence type="ECO:0000313" key="2">
    <source>
        <dbReference type="Proteomes" id="UP000237000"/>
    </source>
</evidence>
<feature type="non-terminal residue" evidence="1">
    <location>
        <position position="1"/>
    </location>
</feature>
<dbReference type="Proteomes" id="UP000237000">
    <property type="component" value="Unassembled WGS sequence"/>
</dbReference>
<comment type="caution">
    <text evidence="1">The sequence shown here is derived from an EMBL/GenBank/DDBJ whole genome shotgun (WGS) entry which is preliminary data.</text>
</comment>
<dbReference type="EMBL" id="JXTC01000019">
    <property type="protein sequence ID" value="PON99354.1"/>
    <property type="molecule type" value="Genomic_DNA"/>
</dbReference>
<keyword evidence="2" id="KW-1185">Reference proteome</keyword>
<organism evidence="1 2">
    <name type="scientific">Trema orientale</name>
    <name type="common">Charcoal tree</name>
    <name type="synonym">Celtis orientalis</name>
    <dbReference type="NCBI Taxonomy" id="63057"/>
    <lineage>
        <taxon>Eukaryota</taxon>
        <taxon>Viridiplantae</taxon>
        <taxon>Streptophyta</taxon>
        <taxon>Embryophyta</taxon>
        <taxon>Tracheophyta</taxon>
        <taxon>Spermatophyta</taxon>
        <taxon>Magnoliopsida</taxon>
        <taxon>eudicotyledons</taxon>
        <taxon>Gunneridae</taxon>
        <taxon>Pentapetalae</taxon>
        <taxon>rosids</taxon>
        <taxon>fabids</taxon>
        <taxon>Rosales</taxon>
        <taxon>Cannabaceae</taxon>
        <taxon>Trema</taxon>
    </lineage>
</organism>
<name>A0A2P5FNJ3_TREOI</name>
<reference evidence="2" key="1">
    <citation type="submission" date="2016-06" db="EMBL/GenBank/DDBJ databases">
        <title>Parallel loss of symbiosis genes in relatives of nitrogen-fixing non-legume Parasponia.</title>
        <authorList>
            <person name="Van Velzen R."/>
            <person name="Holmer R."/>
            <person name="Bu F."/>
            <person name="Rutten L."/>
            <person name="Van Zeijl A."/>
            <person name="Liu W."/>
            <person name="Santuari L."/>
            <person name="Cao Q."/>
            <person name="Sharma T."/>
            <person name="Shen D."/>
            <person name="Roswanjaya Y."/>
            <person name="Wardhani T."/>
            <person name="Kalhor M.S."/>
            <person name="Jansen J."/>
            <person name="Van den Hoogen J."/>
            <person name="Gungor B."/>
            <person name="Hartog M."/>
            <person name="Hontelez J."/>
            <person name="Verver J."/>
            <person name="Yang W.-C."/>
            <person name="Schijlen E."/>
            <person name="Repin R."/>
            <person name="Schilthuizen M."/>
            <person name="Schranz E."/>
            <person name="Heidstra R."/>
            <person name="Miyata K."/>
            <person name="Fedorova E."/>
            <person name="Kohlen W."/>
            <person name="Bisseling T."/>
            <person name="Smit S."/>
            <person name="Geurts R."/>
        </authorList>
    </citation>
    <scope>NUCLEOTIDE SEQUENCE [LARGE SCALE GENOMIC DNA]</scope>
    <source>
        <strain evidence="2">cv. RG33-2</strain>
    </source>
</reference>
<protein>
    <submittedName>
        <fullName evidence="1">Uncharacterized protein</fullName>
    </submittedName>
</protein>